<evidence type="ECO:0000313" key="3">
    <source>
        <dbReference type="Proteomes" id="UP000812966"/>
    </source>
</evidence>
<dbReference type="Proteomes" id="UP000812966">
    <property type="component" value="Unassembled WGS sequence"/>
</dbReference>
<feature type="domain" description="Integrase core" evidence="1">
    <location>
        <begin position="1"/>
        <end position="93"/>
    </location>
</feature>
<gene>
    <name evidence="2" type="ORF">FFLO_07197</name>
</gene>
<keyword evidence="3" id="KW-1185">Reference proteome</keyword>
<dbReference type="InterPro" id="IPR058913">
    <property type="entry name" value="Integrase_dom_put"/>
</dbReference>
<dbReference type="EMBL" id="JABELV010000492">
    <property type="protein sequence ID" value="KAG7527174.1"/>
    <property type="molecule type" value="Genomic_DNA"/>
</dbReference>
<evidence type="ECO:0000259" key="1">
    <source>
        <dbReference type="Pfam" id="PF24764"/>
    </source>
</evidence>
<dbReference type="AlphaFoldDB" id="A0A8K0JDY0"/>
<name>A0A8K0JDY0_9TREE</name>
<organism evidence="2 3">
    <name type="scientific">Filobasidium floriforme</name>
    <dbReference type="NCBI Taxonomy" id="5210"/>
    <lineage>
        <taxon>Eukaryota</taxon>
        <taxon>Fungi</taxon>
        <taxon>Dikarya</taxon>
        <taxon>Basidiomycota</taxon>
        <taxon>Agaricomycotina</taxon>
        <taxon>Tremellomycetes</taxon>
        <taxon>Filobasidiales</taxon>
        <taxon>Filobasidiaceae</taxon>
        <taxon>Filobasidium</taxon>
    </lineage>
</organism>
<dbReference type="Pfam" id="PF24764">
    <property type="entry name" value="rva_4"/>
    <property type="match status" value="1"/>
</dbReference>
<comment type="caution">
    <text evidence="2">The sequence shown here is derived from an EMBL/GenBank/DDBJ whole genome shotgun (WGS) entry which is preliminary data.</text>
</comment>
<accession>A0A8K0JDY0</accession>
<proteinExistence type="predicted"/>
<evidence type="ECO:0000313" key="2">
    <source>
        <dbReference type="EMBL" id="KAG7527174.1"/>
    </source>
</evidence>
<sequence>MQGPSTRNVRVERQWRQVGESITQMFSRVFLEMESLHDLYREEPVDIYCLHYVFLPYLNHVISYYVDGWNHHGMSNRGLGGLSPIQMWYRGALLPFRSPTQPTQAN</sequence>
<reference evidence="2" key="1">
    <citation type="submission" date="2020-04" db="EMBL/GenBank/DDBJ databases">
        <title>Analysis of mating type loci in Filobasidium floriforme.</title>
        <authorList>
            <person name="Nowrousian M."/>
        </authorList>
    </citation>
    <scope>NUCLEOTIDE SEQUENCE</scope>
    <source>
        <strain evidence="2">CBS 6242</strain>
    </source>
</reference>
<protein>
    <recommendedName>
        <fullName evidence="1">Integrase core domain-containing protein</fullName>
    </recommendedName>
</protein>